<evidence type="ECO:0000256" key="3">
    <source>
        <dbReference type="ARBA" id="ARBA00023139"/>
    </source>
</evidence>
<keyword evidence="4" id="KW-0449">Lipoprotein</keyword>
<keyword evidence="8" id="KW-1185">Reference proteome</keyword>
<evidence type="ECO:0000256" key="4">
    <source>
        <dbReference type="ARBA" id="ARBA00023288"/>
    </source>
</evidence>
<evidence type="ECO:0000256" key="1">
    <source>
        <dbReference type="ARBA" id="ARBA00022729"/>
    </source>
</evidence>
<feature type="chain" id="PRO_5046346950" evidence="5">
    <location>
        <begin position="25"/>
        <end position="106"/>
    </location>
</feature>
<dbReference type="RefSeq" id="WP_210807549.1">
    <property type="nucleotide sequence ID" value="NZ_JAGQDG010000002.1"/>
</dbReference>
<comment type="caution">
    <text evidence="7">The sequence shown here is derived from an EMBL/GenBank/DDBJ whole genome shotgun (WGS) entry which is preliminary data.</text>
</comment>
<evidence type="ECO:0000256" key="5">
    <source>
        <dbReference type="SAM" id="SignalP"/>
    </source>
</evidence>
<keyword evidence="3" id="KW-0564">Palmitate</keyword>
<dbReference type="Proteomes" id="UP000672097">
    <property type="component" value="Unassembled WGS sequence"/>
</dbReference>
<organism evidence="7 8">
    <name type="scientific">Ideonella paludis</name>
    <dbReference type="NCBI Taxonomy" id="1233411"/>
    <lineage>
        <taxon>Bacteria</taxon>
        <taxon>Pseudomonadati</taxon>
        <taxon>Pseudomonadota</taxon>
        <taxon>Betaproteobacteria</taxon>
        <taxon>Burkholderiales</taxon>
        <taxon>Sphaerotilaceae</taxon>
        <taxon>Ideonella</taxon>
    </lineage>
</organism>
<feature type="signal peptide" evidence="5">
    <location>
        <begin position="1"/>
        <end position="24"/>
    </location>
</feature>
<name>A0ABS5DV57_9BURK</name>
<reference evidence="7 8" key="1">
    <citation type="submission" date="2021-04" db="EMBL/GenBank/DDBJ databases">
        <title>The genome sequence of type strain Ideonella paludis KCTC 32238.</title>
        <authorList>
            <person name="Liu Y."/>
        </authorList>
    </citation>
    <scope>NUCLEOTIDE SEQUENCE [LARGE SCALE GENOMIC DNA]</scope>
    <source>
        <strain evidence="7 8">KCTC 32238</strain>
    </source>
</reference>
<sequence>MPYSHRLSQALLSLSLGLASSVPAATPSAGTRVVYQSITGQTLTAVYEPELGRVKVHWPQGQVVSMKQARSGSGSRYTAGALEFWEHQGEATLRKRDKLLFQGKAL</sequence>
<feature type="domain" description="C-type lysozyme inhibitor" evidence="6">
    <location>
        <begin position="35"/>
        <end position="98"/>
    </location>
</feature>
<dbReference type="InterPro" id="IPR018660">
    <property type="entry name" value="MliC"/>
</dbReference>
<evidence type="ECO:0000259" key="6">
    <source>
        <dbReference type="Pfam" id="PF09864"/>
    </source>
</evidence>
<dbReference type="EMBL" id="JAGQDG010000002">
    <property type="protein sequence ID" value="MBQ0935034.1"/>
    <property type="molecule type" value="Genomic_DNA"/>
</dbReference>
<accession>A0ABS5DV57</accession>
<protein>
    <submittedName>
        <fullName evidence="7">MliC family protein</fullName>
    </submittedName>
</protein>
<evidence type="ECO:0000313" key="7">
    <source>
        <dbReference type="EMBL" id="MBQ0935034.1"/>
    </source>
</evidence>
<dbReference type="InterPro" id="IPR036328">
    <property type="entry name" value="MliC_sf"/>
</dbReference>
<keyword evidence="2" id="KW-0472">Membrane</keyword>
<gene>
    <name evidence="7" type="ORF">KAK11_06840</name>
</gene>
<evidence type="ECO:0000313" key="8">
    <source>
        <dbReference type="Proteomes" id="UP000672097"/>
    </source>
</evidence>
<dbReference type="SUPFAM" id="SSF141488">
    <property type="entry name" value="YdhA-like"/>
    <property type="match status" value="1"/>
</dbReference>
<dbReference type="Gene3D" id="2.40.128.200">
    <property type="match status" value="1"/>
</dbReference>
<keyword evidence="1 5" id="KW-0732">Signal</keyword>
<proteinExistence type="predicted"/>
<evidence type="ECO:0000256" key="2">
    <source>
        <dbReference type="ARBA" id="ARBA00023136"/>
    </source>
</evidence>
<dbReference type="Pfam" id="PF09864">
    <property type="entry name" value="MliC"/>
    <property type="match status" value="1"/>
</dbReference>